<name>A0A5J4KRR0_9CHLR</name>
<dbReference type="PANTHER" id="PTHR11638:SF18">
    <property type="entry name" value="HEAT SHOCK PROTEIN 104"/>
    <property type="match status" value="1"/>
</dbReference>
<evidence type="ECO:0000313" key="4">
    <source>
        <dbReference type="EMBL" id="GER89141.1"/>
    </source>
</evidence>
<dbReference type="InterPro" id="IPR027417">
    <property type="entry name" value="P-loop_NTPase"/>
</dbReference>
<dbReference type="InterPro" id="IPR001270">
    <property type="entry name" value="ClpA/B"/>
</dbReference>
<dbReference type="InterPro" id="IPR003959">
    <property type="entry name" value="ATPase_AAA_core"/>
</dbReference>
<comment type="caution">
    <text evidence="4">The sequence shown here is derived from an EMBL/GenBank/DDBJ whole genome shotgun (WGS) entry which is preliminary data.</text>
</comment>
<keyword evidence="1" id="KW-0547">Nucleotide-binding</keyword>
<dbReference type="InterPro" id="IPR050130">
    <property type="entry name" value="ClpA_ClpB"/>
</dbReference>
<dbReference type="AlphaFoldDB" id="A0A5J4KRR0"/>
<protein>
    <recommendedName>
        <fullName evidence="3">ATPase AAA-type core domain-containing protein</fullName>
    </recommendedName>
</protein>
<evidence type="ECO:0000313" key="5">
    <source>
        <dbReference type="Proteomes" id="UP000326912"/>
    </source>
</evidence>
<sequence>MTCQSLWSVTRRTSRRCPPGYVGYEEGGQLTEAVRRKSYSVILLDEIEKAHPDVFNMLLQILEDGKLTDAKGRTVDFRNTIIIMTSNVGASLLNKEASMALRLRKIRRKPTRQTMMP</sequence>
<gene>
    <name evidence="4" type="ORF">KDW_33030</name>
</gene>
<proteinExistence type="predicted"/>
<dbReference type="GO" id="GO:0034605">
    <property type="term" value="P:cellular response to heat"/>
    <property type="evidence" value="ECO:0007669"/>
    <property type="project" value="TreeGrafter"/>
</dbReference>
<keyword evidence="2" id="KW-0067">ATP-binding</keyword>
<reference evidence="4 5" key="1">
    <citation type="submission" date="2019-10" db="EMBL/GenBank/DDBJ databases">
        <title>Dictyobacter vulcani sp. nov., within the class Ktedonobacteria, isolated from soil of volcanic Mt. Zao.</title>
        <authorList>
            <person name="Zheng Y."/>
            <person name="Wang C.M."/>
            <person name="Sakai Y."/>
            <person name="Abe K."/>
            <person name="Yokota A."/>
            <person name="Yabe S."/>
        </authorList>
    </citation>
    <scope>NUCLEOTIDE SEQUENCE [LARGE SCALE GENOMIC DNA]</scope>
    <source>
        <strain evidence="4 5">W12</strain>
    </source>
</reference>
<dbReference type="SUPFAM" id="SSF52540">
    <property type="entry name" value="P-loop containing nucleoside triphosphate hydrolases"/>
    <property type="match status" value="1"/>
</dbReference>
<dbReference type="GO" id="GO:0016887">
    <property type="term" value="F:ATP hydrolysis activity"/>
    <property type="evidence" value="ECO:0007669"/>
    <property type="project" value="InterPro"/>
</dbReference>
<keyword evidence="5" id="KW-1185">Reference proteome</keyword>
<dbReference type="PRINTS" id="PR00300">
    <property type="entry name" value="CLPPROTEASEA"/>
</dbReference>
<dbReference type="Gene3D" id="3.40.50.300">
    <property type="entry name" value="P-loop containing nucleotide triphosphate hydrolases"/>
    <property type="match status" value="1"/>
</dbReference>
<feature type="domain" description="ATPase AAA-type core" evidence="3">
    <location>
        <begin position="18"/>
        <end position="104"/>
    </location>
</feature>
<evidence type="ECO:0000259" key="3">
    <source>
        <dbReference type="Pfam" id="PF07724"/>
    </source>
</evidence>
<dbReference type="GO" id="GO:0005524">
    <property type="term" value="F:ATP binding"/>
    <property type="evidence" value="ECO:0007669"/>
    <property type="project" value="UniProtKB-KW"/>
</dbReference>
<evidence type="ECO:0000256" key="1">
    <source>
        <dbReference type="ARBA" id="ARBA00022741"/>
    </source>
</evidence>
<dbReference type="GO" id="GO:0005737">
    <property type="term" value="C:cytoplasm"/>
    <property type="evidence" value="ECO:0007669"/>
    <property type="project" value="TreeGrafter"/>
</dbReference>
<dbReference type="EMBL" id="BKZW01000001">
    <property type="protein sequence ID" value="GER89141.1"/>
    <property type="molecule type" value="Genomic_DNA"/>
</dbReference>
<accession>A0A5J4KRR0</accession>
<evidence type="ECO:0000256" key="2">
    <source>
        <dbReference type="ARBA" id="ARBA00022840"/>
    </source>
</evidence>
<dbReference type="Pfam" id="PF07724">
    <property type="entry name" value="AAA_2"/>
    <property type="match status" value="1"/>
</dbReference>
<organism evidence="4 5">
    <name type="scientific">Dictyobacter vulcani</name>
    <dbReference type="NCBI Taxonomy" id="2607529"/>
    <lineage>
        <taxon>Bacteria</taxon>
        <taxon>Bacillati</taxon>
        <taxon>Chloroflexota</taxon>
        <taxon>Ktedonobacteria</taxon>
        <taxon>Ktedonobacterales</taxon>
        <taxon>Dictyobacteraceae</taxon>
        <taxon>Dictyobacter</taxon>
    </lineage>
</organism>
<dbReference type="Proteomes" id="UP000326912">
    <property type="component" value="Unassembled WGS sequence"/>
</dbReference>
<dbReference type="PANTHER" id="PTHR11638">
    <property type="entry name" value="ATP-DEPENDENT CLP PROTEASE"/>
    <property type="match status" value="1"/>
</dbReference>